<accession>A0A0P0UR65</accession>
<feature type="transmembrane region" description="Helical" evidence="1">
    <location>
        <begin position="173"/>
        <end position="195"/>
    </location>
</feature>
<feature type="transmembrane region" description="Helical" evidence="1">
    <location>
        <begin position="202"/>
        <end position="226"/>
    </location>
</feature>
<reference evidence="2 3" key="2">
    <citation type="journal article" date="2016" name="ISME J.">
        <title>Heterogeneous composition of key metabolic gene clusters in a vent mussel symbiont population.</title>
        <authorList>
            <person name="Ikuta T."/>
            <person name="Takaki Y."/>
            <person name="Nagai Y."/>
            <person name="Shimamura S."/>
            <person name="Tsuda M."/>
            <person name="Kawagucci S."/>
            <person name="Aoki Y."/>
            <person name="Inoue K."/>
            <person name="Teruya M."/>
            <person name="Satou K."/>
            <person name="Teruya K."/>
            <person name="Shimoji M."/>
            <person name="Tamotsu H."/>
            <person name="Hirano T."/>
            <person name="Maruyama T."/>
            <person name="Yoshida T."/>
        </authorList>
    </citation>
    <scope>NUCLEOTIDE SEQUENCE [LARGE SCALE GENOMIC DNA]</scope>
    <source>
        <strain evidence="2 3">Myojin Knoll</strain>
    </source>
</reference>
<feature type="transmembrane region" description="Helical" evidence="1">
    <location>
        <begin position="148"/>
        <end position="167"/>
    </location>
</feature>
<reference evidence="2 3" key="1">
    <citation type="journal article" date="2000" name="Mar. Ecol. Prog. Ser.">
        <title>Phylogenetic characterization of endosymbionts in three hydrothermal vent mussels: influence on host distributions.</title>
        <authorList>
            <person name="Fujiwara Y."/>
            <person name="Takai K."/>
            <person name="Uematsu K."/>
            <person name="Tsuchida S."/>
            <person name="Hunt J.C."/>
            <person name="Hashimoto J."/>
        </authorList>
    </citation>
    <scope>NUCLEOTIDE SEQUENCE [LARGE SCALE GENOMIC DNA]</scope>
    <source>
        <strain evidence="2 3">Myojin Knoll</strain>
    </source>
</reference>
<evidence type="ECO:0000256" key="1">
    <source>
        <dbReference type="SAM" id="Phobius"/>
    </source>
</evidence>
<keyword evidence="1" id="KW-0812">Transmembrane</keyword>
<organism evidence="2 3">
    <name type="scientific">endosymbiont of Bathymodiolus septemdierum str. Myojin knoll</name>
    <dbReference type="NCBI Taxonomy" id="1303921"/>
    <lineage>
        <taxon>Bacteria</taxon>
        <taxon>Pseudomonadati</taxon>
        <taxon>Pseudomonadota</taxon>
        <taxon>Gammaproteobacteria</taxon>
        <taxon>sulfur-oxidizing symbionts</taxon>
    </lineage>
</organism>
<keyword evidence="3" id="KW-1185">Reference proteome</keyword>
<dbReference type="Proteomes" id="UP000067399">
    <property type="component" value="Chromosome"/>
</dbReference>
<gene>
    <name evidence="2" type="ORF">BSEPE_0241</name>
</gene>
<name>A0A0P0UR65_9GAMM</name>
<sequence length="247" mass="27251">MNLSNLPLSIKGLFTGYILVIGVGLMMAGAQIMLTHGASDGKVGLSIDDVVYSYYGNRSNSTLENKLNGSMKDKASEQDRKAIIHWVKKGADEQAWKTDIKPIVASNCAACHANIATLPNLTNYAVIKELAKTESSVDISSLTRISHIHLFGIAFIFFFVGLIFSLATGFNEWLKILIIFTPFAFLLLDVSAWWLTRLDPAFAWLVIIGGVGYSLASTVMLSTSLYQMWILPWQGKISNVDAWHKNT</sequence>
<dbReference type="AlphaFoldDB" id="A0A0P0UR65"/>
<evidence type="ECO:0008006" key="4">
    <source>
        <dbReference type="Google" id="ProtNLM"/>
    </source>
</evidence>
<dbReference type="KEGG" id="ebh:BSEPE_0241"/>
<dbReference type="EMBL" id="AP013042">
    <property type="protein sequence ID" value="BAS67258.1"/>
    <property type="molecule type" value="Genomic_DNA"/>
</dbReference>
<dbReference type="RefSeq" id="WP_066042907.1">
    <property type="nucleotide sequence ID" value="NZ_AP013042.1"/>
</dbReference>
<keyword evidence="1" id="KW-1133">Transmembrane helix</keyword>
<keyword evidence="1" id="KW-0472">Membrane</keyword>
<proteinExistence type="predicted"/>
<protein>
    <recommendedName>
        <fullName evidence="4">Elongation factor-1 alpha</fullName>
    </recommendedName>
</protein>
<dbReference type="OrthoDB" id="282780at2"/>
<dbReference type="STRING" id="1303921.BSEPE_0241"/>
<evidence type="ECO:0000313" key="3">
    <source>
        <dbReference type="Proteomes" id="UP000067399"/>
    </source>
</evidence>
<evidence type="ECO:0000313" key="2">
    <source>
        <dbReference type="EMBL" id="BAS67258.1"/>
    </source>
</evidence>
<feature type="transmembrane region" description="Helical" evidence="1">
    <location>
        <begin position="12"/>
        <end position="34"/>
    </location>
</feature>